<organism evidence="1 2">
    <name type="scientific">Ammonicoccus fulvus</name>
    <dbReference type="NCBI Taxonomy" id="3138240"/>
    <lineage>
        <taxon>Bacteria</taxon>
        <taxon>Bacillati</taxon>
        <taxon>Actinomycetota</taxon>
        <taxon>Actinomycetes</taxon>
        <taxon>Propionibacteriales</taxon>
        <taxon>Propionibacteriaceae</taxon>
        <taxon>Ammonicoccus</taxon>
    </lineage>
</organism>
<evidence type="ECO:0000313" key="1">
    <source>
        <dbReference type="EMBL" id="XAN08512.1"/>
    </source>
</evidence>
<sequence>MVKPEDNQLRMPEPEEPDCVTERRALAVPVNSLQETAVATDDLGDTAILLVVPGDDLFGFVEIGHARTVGVATDISRCCRATHVGRE</sequence>
<evidence type="ECO:0000313" key="2">
    <source>
        <dbReference type="Proteomes" id="UP001442841"/>
    </source>
</evidence>
<gene>
    <name evidence="1" type="ORF">AADG42_14775</name>
</gene>
<keyword evidence="2" id="KW-1185">Reference proteome</keyword>
<dbReference type="Proteomes" id="UP001442841">
    <property type="component" value="Chromosome"/>
</dbReference>
<name>A0ABZ3FQY3_9ACTN</name>
<protein>
    <submittedName>
        <fullName evidence="1">Uncharacterized protein</fullName>
    </submittedName>
</protein>
<proteinExistence type="predicted"/>
<dbReference type="RefSeq" id="WP_425310948.1">
    <property type="nucleotide sequence ID" value="NZ_CP154795.1"/>
</dbReference>
<accession>A0ABZ3FQY3</accession>
<dbReference type="EMBL" id="CP154795">
    <property type="protein sequence ID" value="XAN08512.1"/>
    <property type="molecule type" value="Genomic_DNA"/>
</dbReference>
<reference evidence="1 2" key="1">
    <citation type="submission" date="2024-04" db="EMBL/GenBank/DDBJ databases">
        <title>Isolation of an actinomycete strain from pig manure.</title>
        <authorList>
            <person name="Gong T."/>
            <person name="Yu Z."/>
            <person name="An M."/>
            <person name="Wei C."/>
            <person name="Yang W."/>
            <person name="Liu L."/>
        </authorList>
    </citation>
    <scope>NUCLEOTIDE SEQUENCE [LARGE SCALE GENOMIC DNA]</scope>
    <source>
        <strain evidence="1 2">ZF39</strain>
    </source>
</reference>